<sequence length="604" mass="67233">MTFFRITLVLSLISSALAEVKMHSSIADKSFYVGEAFTYEILIDGAKKVTPDEVPESSDLHIKFLEMTQGREDSPTSIALRYKLVPTQPGYIALPVFMLEADGEQMMTEEEQSIKVAKPEALPGLVLTREIPDSPVYVGQPFHVHYQWQSPLPLIGFRAIDFTLPLFHSYDFSVRSPHAWIDGNDKAAIGLPVSNNRIIARHSSKENGELFLNYVSFTKILMAKSAGEKTLSPATLLTSYVDPPDHKKRTRGWKTNYPSYFNNNFFDTPEGEEYKKYFVSSPTQKLQVLPLPEAGKPHDFLGQIGARKIRVSATPEIVAVGDPITLTIEVDECDFPEVLEFPDLDEQLAFTRQFAIPSKQSHGRIEGKKITYIRTIRPRAQDVSVIPAIRLPYFDPVTQSYIVGESKAIPITVKASEVATAYDAQISGAGPIRNQLESNDQGIKANITSLDALDGSAQSKTRWWILSSVLPPLGFVCFFLGTRNQRLAISNPIQARSNIAYSHFLKNIDSASNLSGEGQLDQINHSVRNYFADKLNLTAMAHTYAELVTLISNDVKPPELEKLEILYHSCEAPHYRAQTNGPSDNDILATSKPLISTIEKALKA</sequence>
<organism evidence="2 3">
    <name type="scientific">Rubritalea profundi</name>
    <dbReference type="NCBI Taxonomy" id="1658618"/>
    <lineage>
        <taxon>Bacteria</taxon>
        <taxon>Pseudomonadati</taxon>
        <taxon>Verrucomicrobiota</taxon>
        <taxon>Verrucomicrobiia</taxon>
        <taxon>Verrucomicrobiales</taxon>
        <taxon>Rubritaleaceae</taxon>
        <taxon>Rubritalea</taxon>
    </lineage>
</organism>
<keyword evidence="1" id="KW-0732">Signal</keyword>
<dbReference type="EMBL" id="MQWA01000001">
    <property type="protein sequence ID" value="PQJ28515.1"/>
    <property type="molecule type" value="Genomic_DNA"/>
</dbReference>
<name>A0A2S7U0J8_9BACT</name>
<dbReference type="OrthoDB" id="184987at2"/>
<evidence type="ECO:0008006" key="4">
    <source>
        <dbReference type="Google" id="ProtNLM"/>
    </source>
</evidence>
<accession>A0A2S7U0J8</accession>
<dbReference type="RefSeq" id="WP_105043018.1">
    <property type="nucleotide sequence ID" value="NZ_MQWA01000001.1"/>
</dbReference>
<dbReference type="PANTHER" id="PTHR40940:SF2">
    <property type="entry name" value="BATD"/>
    <property type="match status" value="1"/>
</dbReference>
<dbReference type="PANTHER" id="PTHR40940">
    <property type="entry name" value="PROTEIN BATD-RELATED"/>
    <property type="match status" value="1"/>
</dbReference>
<evidence type="ECO:0000256" key="1">
    <source>
        <dbReference type="SAM" id="SignalP"/>
    </source>
</evidence>
<keyword evidence="3" id="KW-1185">Reference proteome</keyword>
<evidence type="ECO:0000313" key="3">
    <source>
        <dbReference type="Proteomes" id="UP000239907"/>
    </source>
</evidence>
<proteinExistence type="predicted"/>
<protein>
    <recommendedName>
        <fullName evidence="4">Protein BatD</fullName>
    </recommendedName>
</protein>
<reference evidence="2 3" key="1">
    <citation type="submission" date="2016-12" db="EMBL/GenBank/DDBJ databases">
        <title>Study of bacterial adaptation to deep sea.</title>
        <authorList>
            <person name="Song J."/>
            <person name="Yoshizawa S."/>
            <person name="Kogure K."/>
        </authorList>
    </citation>
    <scope>NUCLEOTIDE SEQUENCE [LARGE SCALE GENOMIC DNA]</scope>
    <source>
        <strain evidence="2 3">SAORIC-165</strain>
    </source>
</reference>
<feature type="signal peptide" evidence="1">
    <location>
        <begin position="1"/>
        <end position="18"/>
    </location>
</feature>
<comment type="caution">
    <text evidence="2">The sequence shown here is derived from an EMBL/GenBank/DDBJ whole genome shotgun (WGS) entry which is preliminary data.</text>
</comment>
<dbReference type="InterPro" id="IPR025738">
    <property type="entry name" value="BatD"/>
</dbReference>
<evidence type="ECO:0000313" key="2">
    <source>
        <dbReference type="EMBL" id="PQJ28515.1"/>
    </source>
</evidence>
<dbReference type="Proteomes" id="UP000239907">
    <property type="component" value="Unassembled WGS sequence"/>
</dbReference>
<dbReference type="AlphaFoldDB" id="A0A2S7U0J8"/>
<feature type="chain" id="PRO_5015505889" description="Protein BatD" evidence="1">
    <location>
        <begin position="19"/>
        <end position="604"/>
    </location>
</feature>
<gene>
    <name evidence="2" type="ORF">BSZ32_08335</name>
</gene>